<dbReference type="Proteomes" id="UP001230496">
    <property type="component" value="Chromosome"/>
</dbReference>
<evidence type="ECO:0000313" key="2">
    <source>
        <dbReference type="Proteomes" id="UP001230496"/>
    </source>
</evidence>
<dbReference type="RefSeq" id="WP_308350694.1">
    <property type="nucleotide sequence ID" value="NZ_CP129971.1"/>
</dbReference>
<dbReference type="EMBL" id="CP129971">
    <property type="protein sequence ID" value="WMN12533.1"/>
    <property type="molecule type" value="Genomic_DNA"/>
</dbReference>
<reference evidence="1 2" key="1">
    <citation type="submission" date="2023-08" db="EMBL/GenBank/DDBJ databases">
        <title>Comparative genomics and taxonomic characterization of three novel marine species of genus Marivirga.</title>
        <authorList>
            <person name="Muhammad N."/>
            <person name="Kim S.-G."/>
        </authorList>
    </citation>
    <scope>NUCLEOTIDE SEQUENCE [LARGE SCALE GENOMIC DNA]</scope>
    <source>
        <strain evidence="1 2">BDSF4-3</strain>
    </source>
</reference>
<name>A0AA51NCD5_9BACT</name>
<gene>
    <name evidence="1" type="ORF">QYS49_33880</name>
</gene>
<proteinExistence type="predicted"/>
<protein>
    <submittedName>
        <fullName evidence="1">Uncharacterized protein</fullName>
    </submittedName>
</protein>
<accession>A0AA51NCD5</accession>
<dbReference type="AlphaFoldDB" id="A0AA51NCD5"/>
<organism evidence="1 2">
    <name type="scientific">Marivirga salinarum</name>
    <dbReference type="NCBI Taxonomy" id="3059078"/>
    <lineage>
        <taxon>Bacteria</taxon>
        <taxon>Pseudomonadati</taxon>
        <taxon>Bacteroidota</taxon>
        <taxon>Cytophagia</taxon>
        <taxon>Cytophagales</taxon>
        <taxon>Marivirgaceae</taxon>
        <taxon>Marivirga</taxon>
    </lineage>
</organism>
<dbReference type="KEGG" id="msaa:QYS49_33880"/>
<sequence length="71" mass="8239">MPTFTIVYKDESTKNFEAASKEDLIRDFSLEDATAFQNDVKEIHWDEKECFCVENISSGEIIKTAFIKNEK</sequence>
<keyword evidence="2" id="KW-1185">Reference proteome</keyword>
<evidence type="ECO:0000313" key="1">
    <source>
        <dbReference type="EMBL" id="WMN12533.1"/>
    </source>
</evidence>